<evidence type="ECO:0000256" key="1">
    <source>
        <dbReference type="SAM" id="MobiDB-lite"/>
    </source>
</evidence>
<protein>
    <submittedName>
        <fullName evidence="2">HDC10259</fullName>
    </submittedName>
</protein>
<organism evidence="2">
    <name type="scientific">Drosophila melanogaster</name>
    <name type="common">Fruit fly</name>
    <dbReference type="NCBI Taxonomy" id="7227"/>
    <lineage>
        <taxon>Eukaryota</taxon>
        <taxon>Metazoa</taxon>
        <taxon>Ecdysozoa</taxon>
        <taxon>Arthropoda</taxon>
        <taxon>Hexapoda</taxon>
        <taxon>Insecta</taxon>
        <taxon>Pterygota</taxon>
        <taxon>Neoptera</taxon>
        <taxon>Endopterygota</taxon>
        <taxon>Diptera</taxon>
        <taxon>Brachycera</taxon>
        <taxon>Muscomorpha</taxon>
        <taxon>Ephydroidea</taxon>
        <taxon>Drosophilidae</taxon>
        <taxon>Drosophila</taxon>
        <taxon>Sophophora</taxon>
    </lineage>
</organism>
<evidence type="ECO:0000313" key="2">
    <source>
        <dbReference type="EMBL" id="DAA02996.1"/>
    </source>
</evidence>
<dbReference type="AlphaFoldDB" id="Q6IL65"/>
<name>Q6IL65_DROME</name>
<accession>Q6IL65</accession>
<sequence>MFKPSKAKNNRHKLEFEKCVTHAQREMGEEESCGENRRKFPQMTHAPRRTQTEDGKESNNAIVPS</sequence>
<proteinExistence type="predicted"/>
<dbReference type="EMBL" id="BK002151">
    <property type="protein sequence ID" value="DAA02996.1"/>
    <property type="molecule type" value="Genomic_DNA"/>
</dbReference>
<gene>
    <name evidence="2" type="ORF">HDC10259</name>
</gene>
<reference evidence="2" key="1">
    <citation type="journal article" date="2003" name="Genome Biol.">
        <title>An integrated gene annotation and transcriptional profiling approach towards the full gene content of the Drosophila genome.</title>
        <authorList>
            <person name="Hild M."/>
            <person name="Beckmann B."/>
            <person name="Haas S.A."/>
            <person name="Koch B."/>
            <person name="Solovyev V."/>
            <person name="Busold C."/>
            <person name="Fellenberg K."/>
            <person name="Boutros M."/>
            <person name="Vingron M."/>
            <person name="Sauer F."/>
            <person name="Hoheisel J.D."/>
            <person name="Paro R."/>
        </authorList>
    </citation>
    <scope>NUCLEOTIDE SEQUENCE</scope>
</reference>
<feature type="region of interest" description="Disordered" evidence="1">
    <location>
        <begin position="24"/>
        <end position="65"/>
    </location>
</feature>